<protein>
    <submittedName>
        <fullName evidence="1">Uncharacterized protein</fullName>
    </submittedName>
</protein>
<sequence length="200" mass="22998">MDSKAVARDGLQVNLKSETPQLHFPIHLIRRCLQKIIQQEVNKATIITPDRRAQFWKPMLDRMIIKKIEVGQSQETLHAGKHIKKKGWLLPPRRIIASLKPNLANRVNLAACLSSIIAFTNLRPSELYEANIDLLSNTNLKLPTMIWKGAKEKSQYNTYIRQLLRDAGIKDYIRISQIRAAALTKFLQSGHSKEKTDRWP</sequence>
<proteinExistence type="predicted"/>
<dbReference type="AlphaFoldDB" id="A0A5J4WRV6"/>
<dbReference type="EMBL" id="SNRW01001209">
    <property type="protein sequence ID" value="KAA6397306.1"/>
    <property type="molecule type" value="Genomic_DNA"/>
</dbReference>
<dbReference type="Proteomes" id="UP000324800">
    <property type="component" value="Unassembled WGS sequence"/>
</dbReference>
<accession>A0A5J4WRV6</accession>
<gene>
    <name evidence="1" type="ORF">EZS28_007171</name>
</gene>
<name>A0A5J4WRV6_9EUKA</name>
<comment type="caution">
    <text evidence="1">The sequence shown here is derived from an EMBL/GenBank/DDBJ whole genome shotgun (WGS) entry which is preliminary data.</text>
</comment>
<organism evidence="1 2">
    <name type="scientific">Streblomastix strix</name>
    <dbReference type="NCBI Taxonomy" id="222440"/>
    <lineage>
        <taxon>Eukaryota</taxon>
        <taxon>Metamonada</taxon>
        <taxon>Preaxostyla</taxon>
        <taxon>Oxymonadida</taxon>
        <taxon>Streblomastigidae</taxon>
        <taxon>Streblomastix</taxon>
    </lineage>
</organism>
<evidence type="ECO:0000313" key="2">
    <source>
        <dbReference type="Proteomes" id="UP000324800"/>
    </source>
</evidence>
<reference evidence="1 2" key="1">
    <citation type="submission" date="2019-03" db="EMBL/GenBank/DDBJ databases">
        <title>Single cell metagenomics reveals metabolic interactions within the superorganism composed of flagellate Streblomastix strix and complex community of Bacteroidetes bacteria on its surface.</title>
        <authorList>
            <person name="Treitli S.C."/>
            <person name="Kolisko M."/>
            <person name="Husnik F."/>
            <person name="Keeling P."/>
            <person name="Hampl V."/>
        </authorList>
    </citation>
    <scope>NUCLEOTIDE SEQUENCE [LARGE SCALE GENOMIC DNA]</scope>
    <source>
        <strain evidence="1">ST1C</strain>
    </source>
</reference>
<evidence type="ECO:0000313" key="1">
    <source>
        <dbReference type="EMBL" id="KAA6397306.1"/>
    </source>
</evidence>